<dbReference type="SUPFAM" id="SSF50249">
    <property type="entry name" value="Nucleic acid-binding proteins"/>
    <property type="match status" value="1"/>
</dbReference>
<dbReference type="CDD" id="cd17992">
    <property type="entry name" value="DEXHc_RecG"/>
    <property type="match status" value="1"/>
</dbReference>
<dbReference type="GO" id="GO:0003677">
    <property type="term" value="F:DNA binding"/>
    <property type="evidence" value="ECO:0007669"/>
    <property type="project" value="UniProtKB-KW"/>
</dbReference>
<dbReference type="InterPro" id="IPR045562">
    <property type="entry name" value="RecG_dom3_C"/>
</dbReference>
<keyword evidence="6" id="KW-0238">DNA-binding</keyword>
<keyword evidence="5" id="KW-0067">ATP-binding</keyword>
<dbReference type="InterPro" id="IPR033454">
    <property type="entry name" value="RecG_wedge"/>
</dbReference>
<dbReference type="Pfam" id="PF00271">
    <property type="entry name" value="Helicase_C"/>
    <property type="match status" value="1"/>
</dbReference>
<dbReference type="Pfam" id="PF17191">
    <property type="entry name" value="RecG_wedge"/>
    <property type="match status" value="1"/>
</dbReference>
<keyword evidence="4 11" id="KW-0347">Helicase</keyword>
<gene>
    <name evidence="11" type="ORF">SAMN04488554_1944</name>
</gene>
<protein>
    <recommendedName>
        <fullName evidence="8">Probable DNA 3'-5' helicase RecG</fullName>
    </recommendedName>
</protein>
<dbReference type="InterPro" id="IPR047112">
    <property type="entry name" value="RecG/Mfd"/>
</dbReference>
<keyword evidence="12" id="KW-1185">Reference proteome</keyword>
<feature type="domain" description="Helicase ATP-binding" evidence="9">
    <location>
        <begin position="301"/>
        <end position="474"/>
    </location>
</feature>
<dbReference type="InterPro" id="IPR014001">
    <property type="entry name" value="Helicase_ATP-bd"/>
</dbReference>
<sequence>MGDSITEVASTDEEYAAEQLTRQLSRAVGAATAKALGALDIRSTDELLRHYPRRYLHRGKYTRLADLVPGEHATVMAEVADIESRPARNRKLQVVKVTITDGHTRLPLTFFARHGGMVSHLRRQLPLGASAMFSGQVSLYRNEIQLTHPEYEPLEDAADESRVQEHVNRPVPVYPATTKLPSWKIAKAVRMVLDPMNEADTPEWLPADVVERRRLPAAGAALRMIHQPTADEEWQQAQRRYRYEEAFILQTALARRRADIASYDATPRPPRPDGLVDALDEQLPFDLTTGQRAVSEEISADLAADEPMQRLLQGEVGSGKTVVALRAMLQVIDAGGQAALLAPTEVLAQQHARSIGHLLGPLGEAGMLGGAVDGTRIALLTGSMGAAARRQALADAASGAAGIVIGTHALLSEQVQFADLGLTVVDEQHRFGVEQRDALRAKGRTMPHQLFLTATPIPRSVAMTFFGDVDVSTLREIPAGRSPVQTYSVPADKPRWLSRTWEKVAEEVGKGNRAYVVAPRITSTTPEDDDSPVVALRATDAVGGGTSPGEPSTVEDTYATLGREPALADVALGMMHGRLSSEEKDAAMADFAAGRTPVLVTTTVIEVGVDVPEATAMVILDADRFGISQLHQLRGRVGRGSEPGTCLLVSAAAEASPAWERLNALVQTSDGFVLAERDLEQRREGDVLGAAQSGRGNSLTMLRVLRDRDLIEQARDDARALIADDPNLVHHPEVLTSITRLVDPDHEEYLDRA</sequence>
<dbReference type="CDD" id="cd04488">
    <property type="entry name" value="RecG_wedge_OBF"/>
    <property type="match status" value="1"/>
</dbReference>
<reference evidence="12" key="1">
    <citation type="submission" date="2016-10" db="EMBL/GenBank/DDBJ databases">
        <authorList>
            <person name="Varghese N."/>
            <person name="Submissions S."/>
        </authorList>
    </citation>
    <scope>NUCLEOTIDE SEQUENCE [LARGE SCALE GENOMIC DNA]</scope>
    <source>
        <strain evidence="12">DSM 21368</strain>
    </source>
</reference>
<dbReference type="AlphaFoldDB" id="A0A1H5HFB1"/>
<evidence type="ECO:0000256" key="2">
    <source>
        <dbReference type="ARBA" id="ARBA00022763"/>
    </source>
</evidence>
<accession>A0A1H5HFB1</accession>
<dbReference type="InterPro" id="IPR011545">
    <property type="entry name" value="DEAD/DEAH_box_helicase_dom"/>
</dbReference>
<evidence type="ECO:0000259" key="9">
    <source>
        <dbReference type="PROSITE" id="PS51192"/>
    </source>
</evidence>
<evidence type="ECO:0000313" key="11">
    <source>
        <dbReference type="EMBL" id="SEE26719.1"/>
    </source>
</evidence>
<evidence type="ECO:0000256" key="1">
    <source>
        <dbReference type="ARBA" id="ARBA00022741"/>
    </source>
</evidence>
<dbReference type="GO" id="GO:0016787">
    <property type="term" value="F:hydrolase activity"/>
    <property type="evidence" value="ECO:0007669"/>
    <property type="project" value="UniProtKB-KW"/>
</dbReference>
<feature type="domain" description="Helicase C-terminal" evidence="10">
    <location>
        <begin position="528"/>
        <end position="680"/>
    </location>
</feature>
<proteinExistence type="predicted"/>
<dbReference type="InterPro" id="IPR027417">
    <property type="entry name" value="P-loop_NTPase"/>
</dbReference>
<dbReference type="GO" id="GO:0003678">
    <property type="term" value="F:DNA helicase activity"/>
    <property type="evidence" value="ECO:0007669"/>
    <property type="project" value="TreeGrafter"/>
</dbReference>
<dbReference type="Proteomes" id="UP000199220">
    <property type="component" value="Unassembled WGS sequence"/>
</dbReference>
<evidence type="ECO:0000259" key="10">
    <source>
        <dbReference type="PROSITE" id="PS51194"/>
    </source>
</evidence>
<dbReference type="PANTHER" id="PTHR47964:SF1">
    <property type="entry name" value="ATP-DEPENDENT DNA HELICASE HOMOLOG RECG, CHLOROPLASTIC"/>
    <property type="match status" value="1"/>
</dbReference>
<evidence type="ECO:0000256" key="4">
    <source>
        <dbReference type="ARBA" id="ARBA00022806"/>
    </source>
</evidence>
<name>A0A1H5HFB1_9MICO</name>
<dbReference type="PANTHER" id="PTHR47964">
    <property type="entry name" value="ATP-DEPENDENT DNA HELICASE HOMOLOG RECG, CHLOROPLASTIC"/>
    <property type="match status" value="1"/>
</dbReference>
<dbReference type="EMBL" id="FNTX01000001">
    <property type="protein sequence ID" value="SEE26719.1"/>
    <property type="molecule type" value="Genomic_DNA"/>
</dbReference>
<dbReference type="PROSITE" id="PS51192">
    <property type="entry name" value="HELICASE_ATP_BIND_1"/>
    <property type="match status" value="1"/>
</dbReference>
<evidence type="ECO:0000256" key="5">
    <source>
        <dbReference type="ARBA" id="ARBA00022840"/>
    </source>
</evidence>
<evidence type="ECO:0000313" key="12">
    <source>
        <dbReference type="Proteomes" id="UP000199220"/>
    </source>
</evidence>
<dbReference type="SMART" id="SM00487">
    <property type="entry name" value="DEXDc"/>
    <property type="match status" value="1"/>
</dbReference>
<organism evidence="11 12">
    <name type="scientific">Ruania alba</name>
    <dbReference type="NCBI Taxonomy" id="648782"/>
    <lineage>
        <taxon>Bacteria</taxon>
        <taxon>Bacillati</taxon>
        <taxon>Actinomycetota</taxon>
        <taxon>Actinomycetes</taxon>
        <taxon>Micrococcales</taxon>
        <taxon>Ruaniaceae</taxon>
        <taxon>Ruania</taxon>
    </lineage>
</organism>
<dbReference type="GO" id="GO:0005524">
    <property type="term" value="F:ATP binding"/>
    <property type="evidence" value="ECO:0007669"/>
    <property type="project" value="UniProtKB-KW"/>
</dbReference>
<dbReference type="Gene3D" id="2.40.50.140">
    <property type="entry name" value="Nucleic acid-binding proteins"/>
    <property type="match status" value="1"/>
</dbReference>
<dbReference type="Gene3D" id="3.40.50.300">
    <property type="entry name" value="P-loop containing nucleotide triphosphate hydrolases"/>
    <property type="match status" value="2"/>
</dbReference>
<dbReference type="SUPFAM" id="SSF52540">
    <property type="entry name" value="P-loop containing nucleoside triphosphate hydrolases"/>
    <property type="match status" value="2"/>
</dbReference>
<dbReference type="SMART" id="SM00490">
    <property type="entry name" value="HELICc"/>
    <property type="match status" value="1"/>
</dbReference>
<keyword evidence="3" id="KW-0378">Hydrolase</keyword>
<keyword evidence="7" id="KW-0234">DNA repair</keyword>
<dbReference type="InterPro" id="IPR012340">
    <property type="entry name" value="NA-bd_OB-fold"/>
</dbReference>
<keyword evidence="1" id="KW-0547">Nucleotide-binding</keyword>
<evidence type="ECO:0000256" key="7">
    <source>
        <dbReference type="ARBA" id="ARBA00023204"/>
    </source>
</evidence>
<keyword evidence="2" id="KW-0227">DNA damage</keyword>
<dbReference type="STRING" id="648782.SAMN04488554_1944"/>
<evidence type="ECO:0000256" key="8">
    <source>
        <dbReference type="ARBA" id="ARBA00049819"/>
    </source>
</evidence>
<dbReference type="PROSITE" id="PS51194">
    <property type="entry name" value="HELICASE_CTER"/>
    <property type="match status" value="1"/>
</dbReference>
<dbReference type="InterPro" id="IPR001650">
    <property type="entry name" value="Helicase_C-like"/>
</dbReference>
<dbReference type="Pfam" id="PF19833">
    <property type="entry name" value="RecG_dom3_C"/>
    <property type="match status" value="1"/>
</dbReference>
<evidence type="ECO:0000256" key="3">
    <source>
        <dbReference type="ARBA" id="ARBA00022801"/>
    </source>
</evidence>
<dbReference type="Pfam" id="PF00270">
    <property type="entry name" value="DEAD"/>
    <property type="match status" value="1"/>
</dbReference>
<evidence type="ECO:0000256" key="6">
    <source>
        <dbReference type="ARBA" id="ARBA00023125"/>
    </source>
</evidence>
<dbReference type="GO" id="GO:0006281">
    <property type="term" value="P:DNA repair"/>
    <property type="evidence" value="ECO:0007669"/>
    <property type="project" value="UniProtKB-KW"/>
</dbReference>